<dbReference type="Pfam" id="PF19305">
    <property type="entry name" value="MmgE_PrpD_C"/>
    <property type="match status" value="1"/>
</dbReference>
<dbReference type="InterPro" id="IPR036148">
    <property type="entry name" value="MmgE/PrpD_sf"/>
</dbReference>
<dbReference type="InterPro" id="IPR005656">
    <property type="entry name" value="MmgE_PrpD"/>
</dbReference>
<feature type="domain" description="MmgE/PrpD C-terminal" evidence="4">
    <location>
        <begin position="309"/>
        <end position="460"/>
    </location>
</feature>
<dbReference type="Proteomes" id="UP000297963">
    <property type="component" value="Unassembled WGS sequence"/>
</dbReference>
<evidence type="ECO:0000256" key="2">
    <source>
        <dbReference type="SAM" id="MobiDB-lite"/>
    </source>
</evidence>
<gene>
    <name evidence="5" type="ORF">E3O11_15050</name>
</gene>
<dbReference type="PANTHER" id="PTHR16943">
    <property type="entry name" value="2-METHYLCITRATE DEHYDRATASE-RELATED"/>
    <property type="match status" value="1"/>
</dbReference>
<organism evidence="5 6">
    <name type="scientific">Cryobacterium levicorallinum</name>
    <dbReference type="NCBI Taxonomy" id="995038"/>
    <lineage>
        <taxon>Bacteria</taxon>
        <taxon>Bacillati</taxon>
        <taxon>Actinomycetota</taxon>
        <taxon>Actinomycetes</taxon>
        <taxon>Micrococcales</taxon>
        <taxon>Microbacteriaceae</taxon>
        <taxon>Cryobacterium</taxon>
    </lineage>
</organism>
<dbReference type="InterPro" id="IPR045337">
    <property type="entry name" value="MmgE_PrpD_C"/>
</dbReference>
<evidence type="ECO:0000313" key="5">
    <source>
        <dbReference type="EMBL" id="TFB82427.1"/>
    </source>
</evidence>
<proteinExistence type="inferred from homology"/>
<sequence length="496" mass="51433">MLRGRRAGRRDPTHRPHGPRAATTRRKGQPTAAAAGGSVSTTDRTALTGAVNQLAEFAAALTFESLPESVRERVLLLLTDLWGVTVAGARTPELTRLFAEWDAEPGRAPILGTSDTTTAEEAAFLNAVSACVLELDEGNKHSQGHPAAHIVFAAMAAVQRSRQAVTGAEFLVAVVAGYEVAARCGRALDRHPLWHPHGHWGAVGAACAAALVAGQPAERIAAAMDASGGLMTVTPWSMALEGNFTRNLWAANAGTAGLHAARLAGSGLVANTGALASSLGTIIGTLDAAALVDDLGERWFITEGYVKSHSSCAFTHGAIDIIQALKARRAFALADVADVLVTTTALARPLFDGAAHNRLSAMFSFPFVVAAALLNERVDPQAMNPALPAFAQAQALSTRVRMAASDDFDRLLPDARWVRVDITLTDGTVLTDASPNAIGDADNSPLGAQQITAKLEVLIGRGDTAHVTDLVGTLATSADAAATLTALSPTIQGAAL</sequence>
<accession>A0A4R8VFP4</accession>
<evidence type="ECO:0000259" key="4">
    <source>
        <dbReference type="Pfam" id="PF19305"/>
    </source>
</evidence>
<comment type="similarity">
    <text evidence="1">Belongs to the PrpD family.</text>
</comment>
<evidence type="ECO:0000313" key="6">
    <source>
        <dbReference type="Proteomes" id="UP000297963"/>
    </source>
</evidence>
<dbReference type="SUPFAM" id="SSF103378">
    <property type="entry name" value="2-methylcitrate dehydratase PrpD"/>
    <property type="match status" value="1"/>
</dbReference>
<feature type="region of interest" description="Disordered" evidence="2">
    <location>
        <begin position="1"/>
        <end position="41"/>
    </location>
</feature>
<feature type="compositionally biased region" description="Basic residues" evidence="2">
    <location>
        <begin position="15"/>
        <end position="28"/>
    </location>
</feature>
<dbReference type="AlphaFoldDB" id="A0A4R8VFP4"/>
<dbReference type="InterPro" id="IPR042183">
    <property type="entry name" value="MmgE/PrpD_sf_1"/>
</dbReference>
<dbReference type="InterPro" id="IPR045336">
    <property type="entry name" value="MmgE_PrpD_N"/>
</dbReference>
<feature type="domain" description="MmgE/PrpD N-terminal" evidence="3">
    <location>
        <begin position="53"/>
        <end position="281"/>
    </location>
</feature>
<evidence type="ECO:0000259" key="3">
    <source>
        <dbReference type="Pfam" id="PF03972"/>
    </source>
</evidence>
<dbReference type="GO" id="GO:0016829">
    <property type="term" value="F:lyase activity"/>
    <property type="evidence" value="ECO:0007669"/>
    <property type="project" value="InterPro"/>
</dbReference>
<dbReference type="PANTHER" id="PTHR16943:SF8">
    <property type="entry name" value="2-METHYLCITRATE DEHYDRATASE"/>
    <property type="match status" value="1"/>
</dbReference>
<comment type="caution">
    <text evidence="5">The sequence shown here is derived from an EMBL/GenBank/DDBJ whole genome shotgun (WGS) entry which is preliminary data.</text>
</comment>
<dbReference type="Gene3D" id="1.10.4100.10">
    <property type="entry name" value="2-methylcitrate dehydratase PrpD"/>
    <property type="match status" value="1"/>
</dbReference>
<protein>
    <submittedName>
        <fullName evidence="5">2-methylcitrate dehydratase</fullName>
    </submittedName>
</protein>
<dbReference type="EMBL" id="SOFE01000025">
    <property type="protein sequence ID" value="TFB82427.1"/>
    <property type="molecule type" value="Genomic_DNA"/>
</dbReference>
<dbReference type="Pfam" id="PF03972">
    <property type="entry name" value="MmgE_PrpD_N"/>
    <property type="match status" value="1"/>
</dbReference>
<reference evidence="5 6" key="1">
    <citation type="submission" date="2019-03" db="EMBL/GenBank/DDBJ databases">
        <title>Genomics of glacier-inhabiting Cryobacterium strains.</title>
        <authorList>
            <person name="Liu Q."/>
            <person name="Xin Y.-H."/>
        </authorList>
    </citation>
    <scope>NUCLEOTIDE SEQUENCE [LARGE SCALE GENOMIC DNA]</scope>
    <source>
        <strain evidence="5 6">Hh34</strain>
    </source>
</reference>
<name>A0A4R8VFP4_9MICO</name>
<dbReference type="InterPro" id="IPR042188">
    <property type="entry name" value="MmgE/PrpD_sf_2"/>
</dbReference>
<evidence type="ECO:0000256" key="1">
    <source>
        <dbReference type="ARBA" id="ARBA00006174"/>
    </source>
</evidence>
<dbReference type="Gene3D" id="3.30.1330.120">
    <property type="entry name" value="2-methylcitrate dehydratase PrpD"/>
    <property type="match status" value="1"/>
</dbReference>